<dbReference type="InterPro" id="IPR036388">
    <property type="entry name" value="WH-like_DNA-bd_sf"/>
</dbReference>
<dbReference type="PANTHER" id="PTHR33164">
    <property type="entry name" value="TRANSCRIPTIONAL REGULATOR, MARR FAMILY"/>
    <property type="match status" value="1"/>
</dbReference>
<name>A0A9D1YE95_9FIRM</name>
<proteinExistence type="predicted"/>
<reference evidence="2" key="1">
    <citation type="journal article" date="2021" name="PeerJ">
        <title>Extensive microbial diversity within the chicken gut microbiome revealed by metagenomics and culture.</title>
        <authorList>
            <person name="Gilroy R."/>
            <person name="Ravi A."/>
            <person name="Getino M."/>
            <person name="Pursley I."/>
            <person name="Horton D.L."/>
            <person name="Alikhan N.F."/>
            <person name="Baker D."/>
            <person name="Gharbi K."/>
            <person name="Hall N."/>
            <person name="Watson M."/>
            <person name="Adriaenssens E.M."/>
            <person name="Foster-Nyarko E."/>
            <person name="Jarju S."/>
            <person name="Secka A."/>
            <person name="Antonio M."/>
            <person name="Oren A."/>
            <person name="Chaudhuri R.R."/>
            <person name="La Ragione R."/>
            <person name="Hildebrand F."/>
            <person name="Pallen M.J."/>
        </authorList>
    </citation>
    <scope>NUCLEOTIDE SEQUENCE</scope>
    <source>
        <strain evidence="2">1282</strain>
    </source>
</reference>
<dbReference type="EMBL" id="DXDU01000151">
    <property type="protein sequence ID" value="HIY27362.1"/>
    <property type="molecule type" value="Genomic_DNA"/>
</dbReference>
<dbReference type="AlphaFoldDB" id="A0A9D1YE95"/>
<protein>
    <submittedName>
        <fullName evidence="2">MarR family transcriptional regulator</fullName>
    </submittedName>
</protein>
<evidence type="ECO:0000259" key="1">
    <source>
        <dbReference type="PROSITE" id="PS50995"/>
    </source>
</evidence>
<dbReference type="SMART" id="SM00347">
    <property type="entry name" value="HTH_MARR"/>
    <property type="match status" value="1"/>
</dbReference>
<dbReference type="PANTHER" id="PTHR33164:SF43">
    <property type="entry name" value="HTH-TYPE TRANSCRIPTIONAL REPRESSOR YETL"/>
    <property type="match status" value="1"/>
</dbReference>
<dbReference type="PROSITE" id="PS50995">
    <property type="entry name" value="HTH_MARR_2"/>
    <property type="match status" value="1"/>
</dbReference>
<evidence type="ECO:0000313" key="2">
    <source>
        <dbReference type="EMBL" id="HIY27362.1"/>
    </source>
</evidence>
<evidence type="ECO:0000313" key="3">
    <source>
        <dbReference type="Proteomes" id="UP000823915"/>
    </source>
</evidence>
<dbReference type="Gene3D" id="1.10.10.10">
    <property type="entry name" value="Winged helix-like DNA-binding domain superfamily/Winged helix DNA-binding domain"/>
    <property type="match status" value="1"/>
</dbReference>
<dbReference type="GO" id="GO:0006950">
    <property type="term" value="P:response to stress"/>
    <property type="evidence" value="ECO:0007669"/>
    <property type="project" value="TreeGrafter"/>
</dbReference>
<dbReference type="SUPFAM" id="SSF46785">
    <property type="entry name" value="Winged helix' DNA-binding domain"/>
    <property type="match status" value="1"/>
</dbReference>
<feature type="domain" description="HTH marR-type" evidence="1">
    <location>
        <begin position="4"/>
        <end position="130"/>
    </location>
</feature>
<dbReference type="GO" id="GO:0003700">
    <property type="term" value="F:DNA-binding transcription factor activity"/>
    <property type="evidence" value="ECO:0007669"/>
    <property type="project" value="InterPro"/>
</dbReference>
<accession>A0A9D1YE95</accession>
<dbReference type="InterPro" id="IPR036390">
    <property type="entry name" value="WH_DNA-bd_sf"/>
</dbReference>
<reference evidence="2" key="2">
    <citation type="submission" date="2021-04" db="EMBL/GenBank/DDBJ databases">
        <authorList>
            <person name="Gilroy R."/>
        </authorList>
    </citation>
    <scope>NUCLEOTIDE SEQUENCE</scope>
    <source>
        <strain evidence="2">1282</strain>
    </source>
</reference>
<dbReference type="InterPro" id="IPR039422">
    <property type="entry name" value="MarR/SlyA-like"/>
</dbReference>
<dbReference type="InterPro" id="IPR000835">
    <property type="entry name" value="HTH_MarR-typ"/>
</dbReference>
<dbReference type="Pfam" id="PF09339">
    <property type="entry name" value="HTH_IclR"/>
    <property type="match status" value="1"/>
</dbReference>
<comment type="caution">
    <text evidence="2">The sequence shown here is derived from an EMBL/GenBank/DDBJ whole genome shotgun (WGS) entry which is preliminary data.</text>
</comment>
<dbReference type="InterPro" id="IPR005471">
    <property type="entry name" value="Tscrpt_reg_IclR_N"/>
</dbReference>
<organism evidence="2 3">
    <name type="scientific">Candidatus Acutalibacter pullistercoris</name>
    <dbReference type="NCBI Taxonomy" id="2838418"/>
    <lineage>
        <taxon>Bacteria</taxon>
        <taxon>Bacillati</taxon>
        <taxon>Bacillota</taxon>
        <taxon>Clostridia</taxon>
        <taxon>Eubacteriales</taxon>
        <taxon>Acutalibacteraceae</taxon>
        <taxon>Acutalibacter</taxon>
    </lineage>
</organism>
<sequence length="130" mass="15025">MTQREQLYLTAKRYCRAAEDALERNIRPQGLSASQGFLLLHVLREHPGGVTLTQLHQELGLAKATLSQVVKTLREKGYLRAAVCREDERQRLLTPTEKLRKLRPELERAVHRADQALRQLETQDERKDTT</sequence>
<dbReference type="Proteomes" id="UP000823915">
    <property type="component" value="Unassembled WGS sequence"/>
</dbReference>
<gene>
    <name evidence="2" type="ORF">H9838_09355</name>
</gene>